<sequence length="374" mass="40853">MASSQCISVLELQSPMAMGDSRELNSPKFGDDDGVCITWQDLCVTVSDKESKTTKNILHNVNGYACPGEVLAIMGPSGCGKSTLLDALAGRLDLNTNQSGQILINGAEQALAYGTSAYVTRDDILITTLTVKEIVYYSSELQLPSSMSKSEKRKRADDCIKEMGLQDSVNTRVGGWGVKGLSGGQKRRLSICIETLTHPKLLFLDEPTSGLDSAASYYVMSGVAGAERAYGRTIIASIHQPSSQVFELFDHLCLLSAGKTVYFGPAAEAAEDIEQGLSKISKEEIVTKLVNSYKSSEGCQQVQDLIYGICKMKAERLVVGRERASFLTQCQVLTRRSFVNMCRDWGYYWLRFAIYIILGIGLGTLFFDIGHSYG</sequence>
<evidence type="ECO:0000259" key="10">
    <source>
        <dbReference type="PROSITE" id="PS50893"/>
    </source>
</evidence>
<dbReference type="Gene3D" id="3.40.50.300">
    <property type="entry name" value="P-loop containing nucleotide triphosphate hydrolases"/>
    <property type="match status" value="1"/>
</dbReference>
<dbReference type="EnsemblPlants" id="AUR62013156-RA">
    <property type="protein sequence ID" value="AUR62013156-RA:cds"/>
    <property type="gene ID" value="AUR62013156"/>
</dbReference>
<evidence type="ECO:0000256" key="1">
    <source>
        <dbReference type="ARBA" id="ARBA00004141"/>
    </source>
</evidence>
<dbReference type="GO" id="GO:0016020">
    <property type="term" value="C:membrane"/>
    <property type="evidence" value="ECO:0007669"/>
    <property type="project" value="UniProtKB-SubCell"/>
</dbReference>
<dbReference type="PROSITE" id="PS00211">
    <property type="entry name" value="ABC_TRANSPORTER_1"/>
    <property type="match status" value="1"/>
</dbReference>
<keyword evidence="12" id="KW-1185">Reference proteome</keyword>
<proteinExistence type="inferred from homology"/>
<dbReference type="InterPro" id="IPR003593">
    <property type="entry name" value="AAA+_ATPase"/>
</dbReference>
<keyword evidence="3" id="KW-0813">Transport</keyword>
<dbReference type="SUPFAM" id="SSF52540">
    <property type="entry name" value="P-loop containing nucleoside triphosphate hydrolases"/>
    <property type="match status" value="1"/>
</dbReference>
<dbReference type="AlphaFoldDB" id="A0A803LGQ9"/>
<dbReference type="GO" id="GO:0005524">
    <property type="term" value="F:ATP binding"/>
    <property type="evidence" value="ECO:0007669"/>
    <property type="project" value="UniProtKB-KW"/>
</dbReference>
<reference evidence="11" key="1">
    <citation type="journal article" date="2017" name="Nature">
        <title>The genome of Chenopodium quinoa.</title>
        <authorList>
            <person name="Jarvis D.E."/>
            <person name="Ho Y.S."/>
            <person name="Lightfoot D.J."/>
            <person name="Schmoeckel S.M."/>
            <person name="Li B."/>
            <person name="Borm T.J.A."/>
            <person name="Ohyanagi H."/>
            <person name="Mineta K."/>
            <person name="Michell C.T."/>
            <person name="Saber N."/>
            <person name="Kharbatia N.M."/>
            <person name="Rupper R.R."/>
            <person name="Sharp A.R."/>
            <person name="Dally N."/>
            <person name="Boughton B.A."/>
            <person name="Woo Y.H."/>
            <person name="Gao G."/>
            <person name="Schijlen E.G.W.M."/>
            <person name="Guo X."/>
            <person name="Momin A.A."/>
            <person name="Negrao S."/>
            <person name="Al-Babili S."/>
            <person name="Gehring C."/>
            <person name="Roessner U."/>
            <person name="Jung C."/>
            <person name="Murphy K."/>
            <person name="Arold S.T."/>
            <person name="Gojobori T."/>
            <person name="van der Linden C.G."/>
            <person name="van Loo E.N."/>
            <person name="Jellen E.N."/>
            <person name="Maughan P.J."/>
            <person name="Tester M."/>
        </authorList>
    </citation>
    <scope>NUCLEOTIDE SEQUENCE [LARGE SCALE GENOMIC DNA]</scope>
    <source>
        <strain evidence="11">cv. PI 614886</strain>
    </source>
</reference>
<keyword evidence="7 9" id="KW-1133">Transmembrane helix</keyword>
<dbReference type="InterPro" id="IPR017871">
    <property type="entry name" value="ABC_transporter-like_CS"/>
</dbReference>
<dbReference type="Pfam" id="PF01061">
    <property type="entry name" value="ABC2_membrane"/>
    <property type="match status" value="1"/>
</dbReference>
<evidence type="ECO:0000256" key="8">
    <source>
        <dbReference type="ARBA" id="ARBA00023136"/>
    </source>
</evidence>
<evidence type="ECO:0000256" key="6">
    <source>
        <dbReference type="ARBA" id="ARBA00022840"/>
    </source>
</evidence>
<evidence type="ECO:0000256" key="5">
    <source>
        <dbReference type="ARBA" id="ARBA00022741"/>
    </source>
</evidence>
<dbReference type="Pfam" id="PF00005">
    <property type="entry name" value="ABC_tran"/>
    <property type="match status" value="1"/>
</dbReference>
<organism evidence="11 12">
    <name type="scientific">Chenopodium quinoa</name>
    <name type="common">Quinoa</name>
    <dbReference type="NCBI Taxonomy" id="63459"/>
    <lineage>
        <taxon>Eukaryota</taxon>
        <taxon>Viridiplantae</taxon>
        <taxon>Streptophyta</taxon>
        <taxon>Embryophyta</taxon>
        <taxon>Tracheophyta</taxon>
        <taxon>Spermatophyta</taxon>
        <taxon>Magnoliopsida</taxon>
        <taxon>eudicotyledons</taxon>
        <taxon>Gunneridae</taxon>
        <taxon>Pentapetalae</taxon>
        <taxon>Caryophyllales</taxon>
        <taxon>Chenopodiaceae</taxon>
        <taxon>Chenopodioideae</taxon>
        <taxon>Atripliceae</taxon>
        <taxon>Chenopodium</taxon>
    </lineage>
</organism>
<keyword evidence="5" id="KW-0547">Nucleotide-binding</keyword>
<feature type="transmembrane region" description="Helical" evidence="9">
    <location>
        <begin position="345"/>
        <end position="367"/>
    </location>
</feature>
<dbReference type="GO" id="GO:0140359">
    <property type="term" value="F:ABC-type transporter activity"/>
    <property type="evidence" value="ECO:0007669"/>
    <property type="project" value="InterPro"/>
</dbReference>
<evidence type="ECO:0000313" key="12">
    <source>
        <dbReference type="Proteomes" id="UP000596660"/>
    </source>
</evidence>
<evidence type="ECO:0000256" key="4">
    <source>
        <dbReference type="ARBA" id="ARBA00022692"/>
    </source>
</evidence>
<comment type="subcellular location">
    <subcellularLocation>
        <location evidence="1">Membrane</location>
        <topology evidence="1">Multi-pass membrane protein</topology>
    </subcellularLocation>
</comment>
<evidence type="ECO:0000256" key="7">
    <source>
        <dbReference type="ARBA" id="ARBA00022989"/>
    </source>
</evidence>
<dbReference type="GO" id="GO:0016887">
    <property type="term" value="F:ATP hydrolysis activity"/>
    <property type="evidence" value="ECO:0007669"/>
    <property type="project" value="InterPro"/>
</dbReference>
<dbReference type="PANTHER" id="PTHR48042:SF1">
    <property type="entry name" value="ABC TRANSPORTER G FAMILY MEMBER 11-LIKE"/>
    <property type="match status" value="1"/>
</dbReference>
<evidence type="ECO:0000256" key="2">
    <source>
        <dbReference type="ARBA" id="ARBA00005814"/>
    </source>
</evidence>
<comment type="similarity">
    <text evidence="2">Belongs to the ABC transporter superfamily. ABCG family. Eye pigment precursor importer (TC 3.A.1.204) subfamily.</text>
</comment>
<dbReference type="InterPro" id="IPR013525">
    <property type="entry name" value="ABC2_TM"/>
</dbReference>
<dbReference type="OMA" id="ETNITIC"/>
<keyword evidence="6" id="KW-0067">ATP-binding</keyword>
<feature type="domain" description="ABC transporter" evidence="10">
    <location>
        <begin position="37"/>
        <end position="282"/>
    </location>
</feature>
<dbReference type="PROSITE" id="PS50893">
    <property type="entry name" value="ABC_TRANSPORTER_2"/>
    <property type="match status" value="1"/>
</dbReference>
<reference evidence="11" key="2">
    <citation type="submission" date="2021-03" db="UniProtKB">
        <authorList>
            <consortium name="EnsemblPlants"/>
        </authorList>
    </citation>
    <scope>IDENTIFICATION</scope>
</reference>
<dbReference type="Proteomes" id="UP000596660">
    <property type="component" value="Unplaced"/>
</dbReference>
<dbReference type="PANTHER" id="PTHR48042">
    <property type="entry name" value="ABC TRANSPORTER G FAMILY MEMBER 11"/>
    <property type="match status" value="1"/>
</dbReference>
<evidence type="ECO:0000313" key="11">
    <source>
        <dbReference type="EnsemblPlants" id="AUR62013156-RA:cds"/>
    </source>
</evidence>
<keyword evidence="8 9" id="KW-0472">Membrane</keyword>
<evidence type="ECO:0000256" key="3">
    <source>
        <dbReference type="ARBA" id="ARBA00022448"/>
    </source>
</evidence>
<dbReference type="SMART" id="SM00382">
    <property type="entry name" value="AAA"/>
    <property type="match status" value="1"/>
</dbReference>
<accession>A0A803LGQ9</accession>
<name>A0A803LGQ9_CHEQI</name>
<dbReference type="InterPro" id="IPR027417">
    <property type="entry name" value="P-loop_NTPase"/>
</dbReference>
<dbReference type="InterPro" id="IPR003439">
    <property type="entry name" value="ABC_transporter-like_ATP-bd"/>
</dbReference>
<protein>
    <recommendedName>
        <fullName evidence="10">ABC transporter domain-containing protein</fullName>
    </recommendedName>
</protein>
<dbReference type="Gramene" id="AUR62013156-RA">
    <property type="protein sequence ID" value="AUR62013156-RA:cds"/>
    <property type="gene ID" value="AUR62013156"/>
</dbReference>
<keyword evidence="4 9" id="KW-0812">Transmembrane</keyword>
<evidence type="ECO:0000256" key="9">
    <source>
        <dbReference type="SAM" id="Phobius"/>
    </source>
</evidence>
<dbReference type="InterPro" id="IPR052215">
    <property type="entry name" value="Plant_ABCG"/>
</dbReference>